<dbReference type="Pfam" id="PF22335">
    <property type="entry name" value="Cas10-Cmr2_palm2"/>
    <property type="match status" value="1"/>
</dbReference>
<proteinExistence type="predicted"/>
<dbReference type="EMBL" id="CP035758">
    <property type="protein sequence ID" value="QBD78671.1"/>
    <property type="molecule type" value="Genomic_DNA"/>
</dbReference>
<dbReference type="Gene3D" id="3.30.70.270">
    <property type="match status" value="1"/>
</dbReference>
<feature type="domain" description="GGDEF" evidence="3">
    <location>
        <begin position="276"/>
        <end position="427"/>
    </location>
</feature>
<protein>
    <recommendedName>
        <fullName evidence="3">GGDEF domain-containing protein</fullName>
    </recommendedName>
</protein>
<evidence type="ECO:0000313" key="5">
    <source>
        <dbReference type="Proteomes" id="UP000290365"/>
    </source>
</evidence>
<gene>
    <name evidence="4" type="ORF">EPA93_22855</name>
</gene>
<reference evidence="4 5" key="1">
    <citation type="submission" date="2019-01" db="EMBL/GenBank/DDBJ databases">
        <title>Ktedonosporobacter rubrisoli SCAWS-G2.</title>
        <authorList>
            <person name="Huang Y."/>
            <person name="Yan B."/>
        </authorList>
    </citation>
    <scope>NUCLEOTIDE SEQUENCE [LARGE SCALE GENOMIC DNA]</scope>
    <source>
        <strain evidence="4 5">SCAWS-G2</strain>
    </source>
</reference>
<dbReference type="InterPro" id="IPR043128">
    <property type="entry name" value="Rev_trsase/Diguanyl_cyclase"/>
</dbReference>
<keyword evidence="1" id="KW-0547">Nucleotide-binding</keyword>
<evidence type="ECO:0000256" key="1">
    <source>
        <dbReference type="ARBA" id="ARBA00022741"/>
    </source>
</evidence>
<dbReference type="GO" id="GO:0051607">
    <property type="term" value="P:defense response to virus"/>
    <property type="evidence" value="ECO:0007669"/>
    <property type="project" value="UniProtKB-KW"/>
</dbReference>
<accession>A0A4V0YZ68</accession>
<dbReference type="RefSeq" id="WP_129889724.1">
    <property type="nucleotide sequence ID" value="NZ_CP035758.1"/>
</dbReference>
<dbReference type="InterPro" id="IPR054767">
    <property type="entry name" value="Cas10-Cmr2_palm2"/>
</dbReference>
<evidence type="ECO:0000256" key="2">
    <source>
        <dbReference type="ARBA" id="ARBA00023118"/>
    </source>
</evidence>
<evidence type="ECO:0000259" key="3">
    <source>
        <dbReference type="PROSITE" id="PS50887"/>
    </source>
</evidence>
<name>A0A4V0YZ68_KTERU</name>
<keyword evidence="5" id="KW-1185">Reference proteome</keyword>
<dbReference type="KEGG" id="kbs:EPA93_22855"/>
<dbReference type="OrthoDB" id="138596at2"/>
<dbReference type="InterPro" id="IPR000160">
    <property type="entry name" value="GGDEF_dom"/>
</dbReference>
<dbReference type="AlphaFoldDB" id="A0A4V0YZ68"/>
<dbReference type="GO" id="GO:0000166">
    <property type="term" value="F:nucleotide binding"/>
    <property type="evidence" value="ECO:0007669"/>
    <property type="project" value="UniProtKB-KW"/>
</dbReference>
<evidence type="ECO:0000313" key="4">
    <source>
        <dbReference type="EMBL" id="QBD78671.1"/>
    </source>
</evidence>
<sequence length="607" mass="69144">MGLSLIAFDTDHIKQFVFGTSKLKEIRGASSLLDYLNRRTMLELASSEKYKAVCIYANGGAGQFYIESDKAEAFIRGLQAEYRKLTGGAASLSYAIHALPEGVNRANIEDTVLKAEFELLDWKLQENKQHPPSVLALPSLPFMRHCSSCGVEYACADEILEDVISSKSRDEEDEENNEEEANGVYCESCLRKRGQDRNVKRIISKILPEADISTSSEEFKRRVEGVVTTNEKKKGVGEALWMRVLPGLHNQDYKFDVNIERPADFNEFANFKGAKQYLALVYADANNMGQAFAKCKTIPEKRKLAQAVDEAILQALCVAINEHLQIERHLKPEEQLTEEARKHPIFPFDILLLGGDDMLIAVPASAALDVALSVTKKFHELMSNHTLSVGVVLAPIRYPFGLLLDMVESTLKFAKKAGSEARAQARTEGKEDKIDDSRINFMVVTGSNSNDFEAIYDETYYKRYKDYRKEKFYATLRPYKPEDLGLLLDMIRESDKKRLGRTKLHQLREAVLKMNLTSSVYGGLALLNHWRYEQRTYVAEQVYGFANRYRLRDPENPLHGYPRVVFPWFRDTSASDKDWDVYRTSLLDFVELYDFVTREAESSIDEN</sequence>
<dbReference type="PROSITE" id="PS50887">
    <property type="entry name" value="GGDEF"/>
    <property type="match status" value="1"/>
</dbReference>
<keyword evidence="2" id="KW-0051">Antiviral defense</keyword>
<dbReference type="Proteomes" id="UP000290365">
    <property type="component" value="Chromosome"/>
</dbReference>
<organism evidence="4 5">
    <name type="scientific">Ktedonosporobacter rubrisoli</name>
    <dbReference type="NCBI Taxonomy" id="2509675"/>
    <lineage>
        <taxon>Bacteria</taxon>
        <taxon>Bacillati</taxon>
        <taxon>Chloroflexota</taxon>
        <taxon>Ktedonobacteria</taxon>
        <taxon>Ktedonobacterales</taxon>
        <taxon>Ktedonosporobacteraceae</taxon>
        <taxon>Ktedonosporobacter</taxon>
    </lineage>
</organism>